<feature type="compositionally biased region" description="Polar residues" evidence="3">
    <location>
        <begin position="675"/>
        <end position="687"/>
    </location>
</feature>
<dbReference type="GO" id="GO:1903475">
    <property type="term" value="P:mitotic actomyosin contractile ring assembly"/>
    <property type="evidence" value="ECO:0007669"/>
    <property type="project" value="TreeGrafter"/>
</dbReference>
<dbReference type="Pfam" id="PF06367">
    <property type="entry name" value="Drf_FH3"/>
    <property type="match status" value="1"/>
</dbReference>
<dbReference type="GO" id="GO:0015629">
    <property type="term" value="C:actin cytoskeleton"/>
    <property type="evidence" value="ECO:0007669"/>
    <property type="project" value="UniProtKB-ARBA"/>
</dbReference>
<dbReference type="GO" id="GO:0051017">
    <property type="term" value="P:actin filament bundle assembly"/>
    <property type="evidence" value="ECO:0007669"/>
    <property type="project" value="TreeGrafter"/>
</dbReference>
<evidence type="ECO:0000313" key="6">
    <source>
        <dbReference type="Proteomes" id="UP000093000"/>
    </source>
</evidence>
<dbReference type="InterPro" id="IPR010473">
    <property type="entry name" value="GTPase-bd"/>
</dbReference>
<dbReference type="GO" id="GO:0005938">
    <property type="term" value="C:cell cortex"/>
    <property type="evidence" value="ECO:0007669"/>
    <property type="project" value="UniProtKB-ARBA"/>
</dbReference>
<dbReference type="Proteomes" id="UP000093000">
    <property type="component" value="Unassembled WGS sequence"/>
</dbReference>
<dbReference type="InParanoid" id="A0A1C7N2Z6"/>
<comment type="similarity">
    <text evidence="1">Belongs to the formin homology family. BNI1 subfamily.</text>
</comment>
<dbReference type="PANTHER" id="PTHR47102">
    <property type="entry name" value="PROTEIN BNI1"/>
    <property type="match status" value="1"/>
</dbReference>
<dbReference type="EMBL" id="LUGH01000670">
    <property type="protein sequence ID" value="OBZ83397.1"/>
    <property type="molecule type" value="Genomic_DNA"/>
</dbReference>
<dbReference type="Pfam" id="PF06371">
    <property type="entry name" value="Drf_GBD"/>
    <property type="match status" value="1"/>
</dbReference>
<evidence type="ECO:0000259" key="4">
    <source>
        <dbReference type="PROSITE" id="PS51232"/>
    </source>
</evidence>
<evidence type="ECO:0000256" key="2">
    <source>
        <dbReference type="SAM" id="Coils"/>
    </source>
</evidence>
<dbReference type="PROSITE" id="PS51232">
    <property type="entry name" value="GBD_FH3"/>
    <property type="match status" value="1"/>
</dbReference>
<dbReference type="InterPro" id="IPR014768">
    <property type="entry name" value="GBD/FH3_dom"/>
</dbReference>
<sequence length="732" mass="82062">MAIFRSKKKQSLSEQKHAKTSSISSTNSVLLDSNSKTLKEKPSDDKIDRLFEEAASRLDININDASVKELSTDKKWFILCNESALTSIGTVAGRKSSNSYSSASIYPNDSISSAGTIRSIASDSEILSPIYYIQSLVNKNNKTDRLSKLVTDLSVRLRTMPLRWAQNFIENDGIKVLFEELASINKIGNRVQRESRLELEIIKCLRQLFNNYYGIQQVVSDPSYIVILTQSILSSSLPTQRLVCDALTFMCYFDQPRGHAMVLEGMDKIKETRSDYGRFDAWLKSLINVLDSRCKTGSIASINMRQNTSKDSDIPLTEYALANLLLILAVTDPDTIDNRDKRITLRNQLYQAGLSQVIEKMYTLNNELINLKLEEFAELEDSDAIAHMALREESTEPEEILETIVASIRGTRAYDYLQRLLQHLLLLQCDPETKNRYYQLIEHFVSHINLDGRGVTGSFSNTYGLTVKDLIAKFAEEDELEATLQELDEARAIATNALEREAALRIQIDLKADGLVGKYRIKAETLERSLHVANQTNAVLQQKLRDIESDHKQTLELMEAQIKRLYNTVCYLVSKIDEMPETVETFDSIKSKISTSVDLIHERRKSKPLPIPKKKLSTEQKASIVAESLIEERATSSHTPPASPTDIHKIPNLITNTSMPSITEITPPHTPPNKTPENSVASRNSKPPVSLIELELTHPSQSSSSKSVASLFSNFNTQESDSLSSSVSTSAA</sequence>
<dbReference type="InterPro" id="IPR011989">
    <property type="entry name" value="ARM-like"/>
</dbReference>
<organism evidence="5 6">
    <name type="scientific">Choanephora cucurbitarum</name>
    <dbReference type="NCBI Taxonomy" id="101091"/>
    <lineage>
        <taxon>Eukaryota</taxon>
        <taxon>Fungi</taxon>
        <taxon>Fungi incertae sedis</taxon>
        <taxon>Mucoromycota</taxon>
        <taxon>Mucoromycotina</taxon>
        <taxon>Mucoromycetes</taxon>
        <taxon>Mucorales</taxon>
        <taxon>Mucorineae</taxon>
        <taxon>Choanephoraceae</taxon>
        <taxon>Choanephoroideae</taxon>
        <taxon>Choanephora</taxon>
    </lineage>
</organism>
<keyword evidence="6" id="KW-1185">Reference proteome</keyword>
<dbReference type="GO" id="GO:0003779">
    <property type="term" value="F:actin binding"/>
    <property type="evidence" value="ECO:0007669"/>
    <property type="project" value="InterPro"/>
</dbReference>
<feature type="non-terminal residue" evidence="5">
    <location>
        <position position="732"/>
    </location>
</feature>
<accession>A0A1C7N2Z6</accession>
<dbReference type="GO" id="GO:0032153">
    <property type="term" value="C:cell division site"/>
    <property type="evidence" value="ECO:0007669"/>
    <property type="project" value="UniProtKB-ARBA"/>
</dbReference>
<reference evidence="5 6" key="1">
    <citation type="submission" date="2016-03" db="EMBL/GenBank/DDBJ databases">
        <title>Choanephora cucurbitarum.</title>
        <authorList>
            <person name="Min B."/>
            <person name="Park H."/>
            <person name="Park J.-H."/>
            <person name="Shin H.-D."/>
            <person name="Choi I.-G."/>
        </authorList>
    </citation>
    <scope>NUCLEOTIDE SEQUENCE [LARGE SCALE GENOMIC DNA]</scope>
    <source>
        <strain evidence="5 6">KUS-F28377</strain>
    </source>
</reference>
<feature type="coiled-coil region" evidence="2">
    <location>
        <begin position="477"/>
        <end position="550"/>
    </location>
</feature>
<dbReference type="InterPro" id="IPR010472">
    <property type="entry name" value="FH3_dom"/>
</dbReference>
<feature type="region of interest" description="Disordered" evidence="3">
    <location>
        <begin position="631"/>
        <end position="709"/>
    </location>
</feature>
<name>A0A1C7N2Z6_9FUNG</name>
<dbReference type="Gene3D" id="1.10.238.150">
    <property type="entry name" value="Formin, FH3 diaphanous domain"/>
    <property type="match status" value="1"/>
</dbReference>
<dbReference type="GO" id="GO:0043332">
    <property type="term" value="C:mating projection tip"/>
    <property type="evidence" value="ECO:0007669"/>
    <property type="project" value="TreeGrafter"/>
</dbReference>
<evidence type="ECO:0000313" key="5">
    <source>
        <dbReference type="EMBL" id="OBZ83397.1"/>
    </source>
</evidence>
<dbReference type="PANTHER" id="PTHR47102:SF2">
    <property type="entry name" value="PROTEIN BNI1"/>
    <property type="match status" value="1"/>
</dbReference>
<feature type="compositionally biased region" description="Polar residues" evidence="3">
    <location>
        <begin position="653"/>
        <end position="664"/>
    </location>
</feature>
<feature type="domain" description="GBD/FH3" evidence="4">
    <location>
        <begin position="39"/>
        <end position="456"/>
    </location>
</feature>
<dbReference type="AlphaFoldDB" id="A0A1C7N2Z6"/>
<comment type="caution">
    <text evidence="5">The sequence shown here is derived from an EMBL/GenBank/DDBJ whole genome shotgun (WGS) entry which is preliminary data.</text>
</comment>
<dbReference type="InterPro" id="IPR051661">
    <property type="entry name" value="Actin_filament_regulator"/>
</dbReference>
<feature type="compositionally biased region" description="Low complexity" evidence="3">
    <location>
        <begin position="700"/>
        <end position="709"/>
    </location>
</feature>
<proteinExistence type="inferred from homology"/>
<evidence type="ECO:0000256" key="3">
    <source>
        <dbReference type="SAM" id="MobiDB-lite"/>
    </source>
</evidence>
<dbReference type="SMART" id="SM01139">
    <property type="entry name" value="Drf_FH3"/>
    <property type="match status" value="1"/>
</dbReference>
<dbReference type="GO" id="GO:0031267">
    <property type="term" value="F:small GTPase binding"/>
    <property type="evidence" value="ECO:0007669"/>
    <property type="project" value="InterPro"/>
</dbReference>
<dbReference type="Gene3D" id="1.25.10.10">
    <property type="entry name" value="Leucine-rich Repeat Variant"/>
    <property type="match status" value="1"/>
</dbReference>
<dbReference type="GO" id="GO:0051016">
    <property type="term" value="P:barbed-end actin filament capping"/>
    <property type="evidence" value="ECO:0007669"/>
    <property type="project" value="TreeGrafter"/>
</dbReference>
<gene>
    <name evidence="5" type="primary">sepA_3</name>
    <name evidence="5" type="ORF">A0J61_08552</name>
</gene>
<evidence type="ECO:0000256" key="1">
    <source>
        <dbReference type="ARBA" id="ARBA00037935"/>
    </source>
</evidence>
<dbReference type="STRING" id="101091.A0A1C7N2Z6"/>
<dbReference type="InterPro" id="IPR016024">
    <property type="entry name" value="ARM-type_fold"/>
</dbReference>
<dbReference type="SUPFAM" id="SSF48371">
    <property type="entry name" value="ARM repeat"/>
    <property type="match status" value="1"/>
</dbReference>
<feature type="region of interest" description="Disordered" evidence="3">
    <location>
        <begin position="1"/>
        <end position="28"/>
    </location>
</feature>
<keyword evidence="2" id="KW-0175">Coiled coil</keyword>
<feature type="compositionally biased region" description="Basic residues" evidence="3">
    <location>
        <begin position="1"/>
        <end position="10"/>
    </location>
</feature>
<dbReference type="OrthoDB" id="1104827at2759"/>
<dbReference type="SMART" id="SM01140">
    <property type="entry name" value="Drf_GBD"/>
    <property type="match status" value="1"/>
</dbReference>
<protein>
    <submittedName>
        <fullName evidence="5">Cytokinesis protein sepA</fullName>
    </submittedName>
</protein>